<dbReference type="STRING" id="407234.SAMN05421795_106183"/>
<organism evidence="1 2">
    <name type="scientific">Phaeovulum vinaykumarii</name>
    <dbReference type="NCBI Taxonomy" id="407234"/>
    <lineage>
        <taxon>Bacteria</taxon>
        <taxon>Pseudomonadati</taxon>
        <taxon>Pseudomonadota</taxon>
        <taxon>Alphaproteobacteria</taxon>
        <taxon>Rhodobacterales</taxon>
        <taxon>Paracoccaceae</taxon>
        <taxon>Phaeovulum</taxon>
    </lineage>
</organism>
<reference evidence="2" key="1">
    <citation type="submission" date="2017-01" db="EMBL/GenBank/DDBJ databases">
        <authorList>
            <person name="Varghese N."/>
            <person name="Submissions S."/>
        </authorList>
    </citation>
    <scope>NUCLEOTIDE SEQUENCE [LARGE SCALE GENOMIC DNA]</scope>
    <source>
        <strain evidence="2">DSM 18714</strain>
    </source>
</reference>
<proteinExistence type="predicted"/>
<keyword evidence="1" id="KW-0282">Flagellum</keyword>
<accession>A0A1N7MBQ5</accession>
<dbReference type="AlphaFoldDB" id="A0A1N7MBQ5"/>
<gene>
    <name evidence="1" type="ORF">SAMN05421795_106183</name>
</gene>
<dbReference type="GO" id="GO:0044781">
    <property type="term" value="P:bacterial-type flagellum organization"/>
    <property type="evidence" value="ECO:0007669"/>
    <property type="project" value="InterPro"/>
</dbReference>
<protein>
    <submittedName>
        <fullName evidence="1">Flagellar protein FlaF</fullName>
    </submittedName>
</protein>
<dbReference type="OrthoDB" id="9808944at2"/>
<sequence length="125" mass="13661">MNAFAMAKTAYSSAGRPTRTARDVEFEAFARITHRIKAAAAGGPVQFSSLAQALHDNRRLWTMLASDVSDKDNSLPPALRARIFYLAEFTFKHTSKVLARQASPDVLIDINTAIMRGLRPAGVQG</sequence>
<name>A0A1N7MBQ5_9RHOB</name>
<dbReference type="NCBIfam" id="NF009435">
    <property type="entry name" value="PRK12794.1"/>
    <property type="match status" value="1"/>
</dbReference>
<evidence type="ECO:0000313" key="1">
    <source>
        <dbReference type="EMBL" id="SIS83544.1"/>
    </source>
</evidence>
<keyword evidence="1" id="KW-0969">Cilium</keyword>
<dbReference type="EMBL" id="FTOM01000006">
    <property type="protein sequence ID" value="SIS83544.1"/>
    <property type="molecule type" value="Genomic_DNA"/>
</dbReference>
<evidence type="ECO:0000313" key="2">
    <source>
        <dbReference type="Proteomes" id="UP000186098"/>
    </source>
</evidence>
<dbReference type="Pfam" id="PF07309">
    <property type="entry name" value="FlaF"/>
    <property type="match status" value="1"/>
</dbReference>
<dbReference type="Proteomes" id="UP000186098">
    <property type="component" value="Unassembled WGS sequence"/>
</dbReference>
<dbReference type="InterPro" id="IPR010845">
    <property type="entry name" value="FlaF"/>
</dbReference>
<keyword evidence="2" id="KW-1185">Reference proteome</keyword>
<keyword evidence="1" id="KW-0966">Cell projection</keyword>